<evidence type="ECO:0008006" key="3">
    <source>
        <dbReference type="Google" id="ProtNLM"/>
    </source>
</evidence>
<dbReference type="EMBL" id="UINC01102913">
    <property type="protein sequence ID" value="SVC64896.1"/>
    <property type="molecule type" value="Genomic_DNA"/>
</dbReference>
<keyword evidence="1" id="KW-0812">Transmembrane</keyword>
<proteinExistence type="predicted"/>
<protein>
    <recommendedName>
        <fullName evidence="3">MacB-like periplasmic core domain-containing protein</fullName>
    </recommendedName>
</protein>
<name>A0A382NUZ8_9ZZZZ</name>
<reference evidence="2" key="1">
    <citation type="submission" date="2018-05" db="EMBL/GenBank/DDBJ databases">
        <authorList>
            <person name="Lanie J.A."/>
            <person name="Ng W.-L."/>
            <person name="Kazmierczak K.M."/>
            <person name="Andrzejewski T.M."/>
            <person name="Davidsen T.M."/>
            <person name="Wayne K.J."/>
            <person name="Tettelin H."/>
            <person name="Glass J.I."/>
            <person name="Rusch D."/>
            <person name="Podicherti R."/>
            <person name="Tsui H.-C.T."/>
            <person name="Winkler M.E."/>
        </authorList>
    </citation>
    <scope>NUCLEOTIDE SEQUENCE</scope>
</reference>
<evidence type="ECO:0000313" key="2">
    <source>
        <dbReference type="EMBL" id="SVC64896.1"/>
    </source>
</evidence>
<keyword evidence="1" id="KW-0472">Membrane</keyword>
<feature type="transmembrane region" description="Helical" evidence="1">
    <location>
        <begin position="21"/>
        <end position="41"/>
    </location>
</feature>
<feature type="non-terminal residue" evidence="2">
    <location>
        <position position="43"/>
    </location>
</feature>
<evidence type="ECO:0000256" key="1">
    <source>
        <dbReference type="SAM" id="Phobius"/>
    </source>
</evidence>
<sequence length="43" mass="4681">MPLFRAIIQGIKSLMLYPLRSMLTVLGIIFGVCSVIAMLAIGE</sequence>
<accession>A0A382NUZ8</accession>
<keyword evidence="1" id="KW-1133">Transmembrane helix</keyword>
<organism evidence="2">
    <name type="scientific">marine metagenome</name>
    <dbReference type="NCBI Taxonomy" id="408172"/>
    <lineage>
        <taxon>unclassified sequences</taxon>
        <taxon>metagenomes</taxon>
        <taxon>ecological metagenomes</taxon>
    </lineage>
</organism>
<gene>
    <name evidence="2" type="ORF">METZ01_LOCUS317750</name>
</gene>
<dbReference type="AlphaFoldDB" id="A0A382NUZ8"/>